<reference evidence="1" key="1">
    <citation type="journal article" date="2021" name="Proc. Natl. Acad. Sci. U.S.A.">
        <title>A Catalog of Tens of Thousands of Viruses from Human Metagenomes Reveals Hidden Associations with Chronic Diseases.</title>
        <authorList>
            <person name="Tisza M.J."/>
            <person name="Buck C.B."/>
        </authorList>
    </citation>
    <scope>NUCLEOTIDE SEQUENCE</scope>
    <source>
        <strain evidence="1">CtuHg3</strain>
    </source>
</reference>
<evidence type="ECO:0000313" key="1">
    <source>
        <dbReference type="EMBL" id="DAD67352.1"/>
    </source>
</evidence>
<dbReference type="EMBL" id="BK014675">
    <property type="protein sequence ID" value="DAD67352.1"/>
    <property type="molecule type" value="Genomic_DNA"/>
</dbReference>
<name>A0A8S5LBP3_9CAUD</name>
<sequence>MLSHGFLSILLTISCKFGIYFHLQPNCLGAYHSWGYFILYFLAKQKAQVQSLCSTVTKPF</sequence>
<organism evidence="1">
    <name type="scientific">Siphoviridae sp. ctuHg3</name>
    <dbReference type="NCBI Taxonomy" id="2823608"/>
    <lineage>
        <taxon>Viruses</taxon>
        <taxon>Duplodnaviria</taxon>
        <taxon>Heunggongvirae</taxon>
        <taxon>Uroviricota</taxon>
        <taxon>Caudoviricetes</taxon>
    </lineage>
</organism>
<accession>A0A8S5LBP3</accession>
<proteinExistence type="predicted"/>
<protein>
    <submittedName>
        <fullName evidence="1">Uncharacterized protein</fullName>
    </submittedName>
</protein>